<evidence type="ECO:0000256" key="5">
    <source>
        <dbReference type="ARBA" id="ARBA00022833"/>
    </source>
</evidence>
<dbReference type="InterPro" id="IPR010994">
    <property type="entry name" value="RuvA_2-like"/>
</dbReference>
<evidence type="ECO:0000313" key="9">
    <source>
        <dbReference type="Proteomes" id="UP000886861"/>
    </source>
</evidence>
<dbReference type="InterPro" id="IPR037518">
    <property type="entry name" value="MPN"/>
</dbReference>
<sequence>MEQKKNTHEKHRERLLNTIKEVGFEKLNDINALEFVLTLIIPRKDTNPLAHALLDQFGSFSKVLDADYSQLVHVFGMGERSATLLKLFPEIFRRYQKDRLGKNPLINTLGDMISYFKPRLENKLREEFIVVGLNNKGRVVAEKTVSVGGKNSVAIDKKDLSLFILNKHISSVIFAHNHPGADPRPSRADVEATDALKAFLLLNNVRLEDHIIIGEDSVFSMKMLQYIEEKDIRDEF</sequence>
<dbReference type="PANTHER" id="PTHR30471:SF3">
    <property type="entry name" value="UPF0758 PROTEIN YEES-RELATED"/>
    <property type="match status" value="1"/>
</dbReference>
<dbReference type="PANTHER" id="PTHR30471">
    <property type="entry name" value="DNA REPAIR PROTEIN RADC"/>
    <property type="match status" value="1"/>
</dbReference>
<dbReference type="Pfam" id="PF04002">
    <property type="entry name" value="RadC"/>
    <property type="match status" value="1"/>
</dbReference>
<feature type="domain" description="MPN" evidence="7">
    <location>
        <begin position="105"/>
        <end position="227"/>
    </location>
</feature>
<dbReference type="GO" id="GO:0008237">
    <property type="term" value="F:metallopeptidase activity"/>
    <property type="evidence" value="ECO:0007669"/>
    <property type="project" value="UniProtKB-KW"/>
</dbReference>
<protein>
    <recommendedName>
        <fullName evidence="7">MPN domain-containing protein</fullName>
    </recommendedName>
</protein>
<evidence type="ECO:0000256" key="6">
    <source>
        <dbReference type="ARBA" id="ARBA00023049"/>
    </source>
</evidence>
<dbReference type="EMBL" id="DVOJ01000005">
    <property type="protein sequence ID" value="HIV01164.1"/>
    <property type="molecule type" value="Genomic_DNA"/>
</dbReference>
<keyword evidence="2" id="KW-0645">Protease</keyword>
<evidence type="ECO:0000256" key="3">
    <source>
        <dbReference type="ARBA" id="ARBA00022723"/>
    </source>
</evidence>
<reference evidence="8" key="1">
    <citation type="submission" date="2020-10" db="EMBL/GenBank/DDBJ databases">
        <authorList>
            <person name="Gilroy R."/>
        </authorList>
    </citation>
    <scope>NUCLEOTIDE SEQUENCE</scope>
    <source>
        <strain evidence="8">CHK186-9395</strain>
    </source>
</reference>
<dbReference type="PROSITE" id="PS50249">
    <property type="entry name" value="MPN"/>
    <property type="match status" value="1"/>
</dbReference>
<gene>
    <name evidence="8" type="ORF">IAA62_01240</name>
</gene>
<proteinExistence type="inferred from homology"/>
<keyword evidence="3" id="KW-0479">Metal-binding</keyword>
<dbReference type="InterPro" id="IPR001405">
    <property type="entry name" value="UPF0758"/>
</dbReference>
<keyword evidence="4" id="KW-0378">Hydrolase</keyword>
<dbReference type="InterPro" id="IPR025657">
    <property type="entry name" value="RadC_JAB"/>
</dbReference>
<comment type="similarity">
    <text evidence="1">Belongs to the UPF0758 family.</text>
</comment>
<dbReference type="AlphaFoldDB" id="A0A9D1SYE6"/>
<reference evidence="8" key="2">
    <citation type="journal article" date="2021" name="PeerJ">
        <title>Extensive microbial diversity within the chicken gut microbiome revealed by metagenomics and culture.</title>
        <authorList>
            <person name="Gilroy R."/>
            <person name="Ravi A."/>
            <person name="Getino M."/>
            <person name="Pursley I."/>
            <person name="Horton D.L."/>
            <person name="Alikhan N.F."/>
            <person name="Baker D."/>
            <person name="Gharbi K."/>
            <person name="Hall N."/>
            <person name="Watson M."/>
            <person name="Adriaenssens E.M."/>
            <person name="Foster-Nyarko E."/>
            <person name="Jarju S."/>
            <person name="Secka A."/>
            <person name="Antonio M."/>
            <person name="Oren A."/>
            <person name="Chaudhuri R.R."/>
            <person name="La Ragione R."/>
            <person name="Hildebrand F."/>
            <person name="Pallen M.J."/>
        </authorList>
    </citation>
    <scope>NUCLEOTIDE SEQUENCE</scope>
    <source>
        <strain evidence="8">CHK186-9395</strain>
    </source>
</reference>
<dbReference type="Proteomes" id="UP000886861">
    <property type="component" value="Unassembled WGS sequence"/>
</dbReference>
<dbReference type="GO" id="GO:0046872">
    <property type="term" value="F:metal ion binding"/>
    <property type="evidence" value="ECO:0007669"/>
    <property type="project" value="UniProtKB-KW"/>
</dbReference>
<evidence type="ECO:0000256" key="4">
    <source>
        <dbReference type="ARBA" id="ARBA00022801"/>
    </source>
</evidence>
<evidence type="ECO:0000313" key="8">
    <source>
        <dbReference type="EMBL" id="HIV01164.1"/>
    </source>
</evidence>
<keyword evidence="6" id="KW-0482">Metalloprotease</keyword>
<evidence type="ECO:0000256" key="2">
    <source>
        <dbReference type="ARBA" id="ARBA00022670"/>
    </source>
</evidence>
<evidence type="ECO:0000256" key="1">
    <source>
        <dbReference type="ARBA" id="ARBA00010243"/>
    </source>
</evidence>
<organism evidence="8 9">
    <name type="scientific">Candidatus Caccopulliclostridium gallistercoris</name>
    <dbReference type="NCBI Taxonomy" id="2840719"/>
    <lineage>
        <taxon>Bacteria</taxon>
        <taxon>Bacillati</taxon>
        <taxon>Bacillota</taxon>
        <taxon>Clostridia</taxon>
        <taxon>Candidatus Caccopulliclostridium</taxon>
    </lineage>
</organism>
<evidence type="ECO:0000259" key="7">
    <source>
        <dbReference type="PROSITE" id="PS50249"/>
    </source>
</evidence>
<dbReference type="GO" id="GO:0006508">
    <property type="term" value="P:proteolysis"/>
    <property type="evidence" value="ECO:0007669"/>
    <property type="project" value="UniProtKB-KW"/>
</dbReference>
<dbReference type="SUPFAM" id="SSF47781">
    <property type="entry name" value="RuvA domain 2-like"/>
    <property type="match status" value="1"/>
</dbReference>
<name>A0A9D1SYE6_9FIRM</name>
<dbReference type="Gene3D" id="3.40.140.10">
    <property type="entry name" value="Cytidine Deaminase, domain 2"/>
    <property type="match status" value="1"/>
</dbReference>
<comment type="caution">
    <text evidence="8">The sequence shown here is derived from an EMBL/GenBank/DDBJ whole genome shotgun (WGS) entry which is preliminary data.</text>
</comment>
<accession>A0A9D1SYE6</accession>
<keyword evidence="5" id="KW-0862">Zinc</keyword>